<name>A0A443Z258_9SPHI</name>
<accession>A0A443Z258</accession>
<proteinExistence type="predicted"/>
<dbReference type="OrthoDB" id="621570at2"/>
<dbReference type="InterPro" id="IPR011990">
    <property type="entry name" value="TPR-like_helical_dom_sf"/>
</dbReference>
<gene>
    <name evidence="2" type="ORF">DPV69_04595</name>
</gene>
<dbReference type="Pfam" id="PF14322">
    <property type="entry name" value="SusD-like_3"/>
    <property type="match status" value="1"/>
</dbReference>
<dbReference type="InterPro" id="IPR033985">
    <property type="entry name" value="SusD-like_N"/>
</dbReference>
<evidence type="ECO:0000313" key="3">
    <source>
        <dbReference type="Proteomes" id="UP000284120"/>
    </source>
</evidence>
<dbReference type="Proteomes" id="UP000284120">
    <property type="component" value="Unassembled WGS sequence"/>
</dbReference>
<dbReference type="Gene3D" id="1.25.40.390">
    <property type="match status" value="1"/>
</dbReference>
<feature type="domain" description="SusD-like N-terminal" evidence="1">
    <location>
        <begin position="22"/>
        <end position="223"/>
    </location>
</feature>
<protein>
    <submittedName>
        <fullName evidence="2">RagB/SusD family nutrient uptake outer membrane protein</fullName>
    </submittedName>
</protein>
<dbReference type="RefSeq" id="WP_113646110.1">
    <property type="nucleotide sequence ID" value="NZ_QMHN01000001.1"/>
</dbReference>
<sequence length="483" mass="53680">MKFVYYISTIALLLNLSACRKFVEVADPKDELASKVVFSSDATATAAVVGIYADMNAVNYQFANVLTTFLGSMSADDFVYAATFANFDEFKNNAIQPGNPYVATFWSQPYNYIYRANAIIEGAGKSTELSPAVKNQVMGEAYFIRAFCHFYLVNLFGDVPLILTADVRKNTNLPRTPKAEVYASVINDLKLAKDLLVNTYAGNGERTRPNKVAATLMLARAYLYTGQNALAETEASNVIATTGYSLLDNADPANAAHLSKAFLKNSNETVWQLQVVNLSLGRNTWEGNTIVPVSSPLYRMTKDTYGIIPAFETGDRRLAYWINTYAAPATPTNILYYPYKYKVRVGTVGSPATEYSMVLRFSEAFLIRAEARIQQQKYDLGRDDLNVIRRRAGLTDLASPTSIATGMAKVEQERRVELFCEWGHRWFDLKRWPSTTGAAGKTRADDILPLTKPAWKSTAQLFPIPTEAIRSNVNLTPNPGYNQ</sequence>
<dbReference type="CDD" id="cd08977">
    <property type="entry name" value="SusD"/>
    <property type="match status" value="1"/>
</dbReference>
<reference evidence="2 3" key="1">
    <citation type="submission" date="2018-06" db="EMBL/GenBank/DDBJ databases">
        <title>Pedobacter endophyticus sp. nov., an endophytic bacterium isolated from a leaf of Triticum aestivum.</title>
        <authorList>
            <person name="Zhang L."/>
        </authorList>
    </citation>
    <scope>NUCLEOTIDE SEQUENCE [LARGE SCALE GENOMIC DNA]</scope>
    <source>
        <strain evidence="2 3">CM134L-2</strain>
    </source>
</reference>
<dbReference type="SUPFAM" id="SSF48452">
    <property type="entry name" value="TPR-like"/>
    <property type="match status" value="1"/>
</dbReference>
<dbReference type="AlphaFoldDB" id="A0A443Z258"/>
<keyword evidence="3" id="KW-1185">Reference proteome</keyword>
<dbReference type="EMBL" id="SAYW01000001">
    <property type="protein sequence ID" value="RWU10623.1"/>
    <property type="molecule type" value="Genomic_DNA"/>
</dbReference>
<organism evidence="2 3">
    <name type="scientific">Pedobacter chitinilyticus</name>
    <dbReference type="NCBI Taxonomy" id="2233776"/>
    <lineage>
        <taxon>Bacteria</taxon>
        <taxon>Pseudomonadati</taxon>
        <taxon>Bacteroidota</taxon>
        <taxon>Sphingobacteriia</taxon>
        <taxon>Sphingobacteriales</taxon>
        <taxon>Sphingobacteriaceae</taxon>
        <taxon>Pedobacter</taxon>
    </lineage>
</organism>
<evidence type="ECO:0000313" key="2">
    <source>
        <dbReference type="EMBL" id="RWU10623.1"/>
    </source>
</evidence>
<evidence type="ECO:0000259" key="1">
    <source>
        <dbReference type="Pfam" id="PF14322"/>
    </source>
</evidence>
<comment type="caution">
    <text evidence="2">The sequence shown here is derived from an EMBL/GenBank/DDBJ whole genome shotgun (WGS) entry which is preliminary data.</text>
</comment>
<dbReference type="GO" id="GO:0009279">
    <property type="term" value="C:cell outer membrane"/>
    <property type="evidence" value="ECO:0007669"/>
    <property type="project" value="UniProtKB-SubCell"/>
</dbReference>